<dbReference type="InterPro" id="IPR041614">
    <property type="entry name" value="DprA_WH"/>
</dbReference>
<dbReference type="Pfam" id="PF02481">
    <property type="entry name" value="DNA_processg_A"/>
    <property type="match status" value="1"/>
</dbReference>
<feature type="domain" description="DprA winged helix" evidence="3">
    <location>
        <begin position="326"/>
        <end position="375"/>
    </location>
</feature>
<name>A0AAN0RJR9_9RHOB</name>
<dbReference type="Gene3D" id="1.10.10.10">
    <property type="entry name" value="Winged helix-like DNA-binding domain superfamily/Winged helix DNA-binding domain"/>
    <property type="match status" value="1"/>
</dbReference>
<dbReference type="Proteomes" id="UP000028680">
    <property type="component" value="Chromosome"/>
</dbReference>
<reference evidence="4 5" key="1">
    <citation type="journal article" date="2014" name="ISME J.">
        <title>Adaptation of an abundant Roseobacter RCA organism to pelagic systems revealed by genomic and transcriptomic analyses.</title>
        <authorList>
            <person name="Voget S."/>
            <person name="Wemheuer B."/>
            <person name="Brinkhoff T."/>
            <person name="Vollmers J."/>
            <person name="Dietrich S."/>
            <person name="Giebel H.A."/>
            <person name="Beardsley C."/>
            <person name="Sardemann C."/>
            <person name="Bakenhus I."/>
            <person name="Billerbeck S."/>
            <person name="Daniel R."/>
            <person name="Simon M."/>
        </authorList>
    </citation>
    <scope>NUCLEOTIDE SEQUENCE [LARGE SCALE GENOMIC DNA]</scope>
    <source>
        <strain evidence="4 5">RCA23</strain>
    </source>
</reference>
<organism evidence="4 5">
    <name type="scientific">Planktomarina temperata RCA23</name>
    <dbReference type="NCBI Taxonomy" id="666509"/>
    <lineage>
        <taxon>Bacteria</taxon>
        <taxon>Pseudomonadati</taxon>
        <taxon>Pseudomonadota</taxon>
        <taxon>Alphaproteobacteria</taxon>
        <taxon>Rhodobacterales</taxon>
        <taxon>Paracoccaceae</taxon>
        <taxon>Planktomarina</taxon>
    </lineage>
</organism>
<dbReference type="GO" id="GO:0009294">
    <property type="term" value="P:DNA-mediated transformation"/>
    <property type="evidence" value="ECO:0007669"/>
    <property type="project" value="InterPro"/>
</dbReference>
<evidence type="ECO:0000259" key="2">
    <source>
        <dbReference type="Pfam" id="PF02481"/>
    </source>
</evidence>
<dbReference type="PANTHER" id="PTHR43022">
    <property type="entry name" value="PROTEIN SMF"/>
    <property type="match status" value="1"/>
</dbReference>
<dbReference type="AlphaFoldDB" id="A0AAN0RJR9"/>
<accession>A0AAN0RJR9</accession>
<dbReference type="InterPro" id="IPR036388">
    <property type="entry name" value="WH-like_DNA-bd_sf"/>
</dbReference>
<dbReference type="KEGG" id="ptp:RCA23_c19480"/>
<evidence type="ECO:0000313" key="4">
    <source>
        <dbReference type="EMBL" id="AII87479.1"/>
    </source>
</evidence>
<dbReference type="InterPro" id="IPR057666">
    <property type="entry name" value="DrpA_SLOG"/>
</dbReference>
<dbReference type="PANTHER" id="PTHR43022:SF1">
    <property type="entry name" value="PROTEIN SMF"/>
    <property type="match status" value="1"/>
</dbReference>
<evidence type="ECO:0000313" key="5">
    <source>
        <dbReference type="Proteomes" id="UP000028680"/>
    </source>
</evidence>
<dbReference type="SUPFAM" id="SSF102405">
    <property type="entry name" value="MCP/YpsA-like"/>
    <property type="match status" value="1"/>
</dbReference>
<dbReference type="InterPro" id="IPR003488">
    <property type="entry name" value="DprA"/>
</dbReference>
<evidence type="ECO:0000256" key="1">
    <source>
        <dbReference type="ARBA" id="ARBA00006525"/>
    </source>
</evidence>
<dbReference type="Pfam" id="PF17782">
    <property type="entry name" value="WHD_DprA"/>
    <property type="match status" value="1"/>
</dbReference>
<dbReference type="EMBL" id="CP003984">
    <property type="protein sequence ID" value="AII87479.1"/>
    <property type="molecule type" value="Genomic_DNA"/>
</dbReference>
<dbReference type="Gene3D" id="3.40.50.450">
    <property type="match status" value="1"/>
</dbReference>
<protein>
    <submittedName>
        <fullName evidence="4">SMF family protein</fullName>
    </submittedName>
</protein>
<dbReference type="NCBIfam" id="TIGR00732">
    <property type="entry name" value="dprA"/>
    <property type="match status" value="1"/>
</dbReference>
<keyword evidence="5" id="KW-1185">Reference proteome</keyword>
<feature type="domain" description="Smf/DprA SLOG" evidence="2">
    <location>
        <begin position="74"/>
        <end position="279"/>
    </location>
</feature>
<proteinExistence type="inferred from homology"/>
<dbReference type="Pfam" id="PF21102">
    <property type="entry name" value="DprA_N"/>
    <property type="match status" value="1"/>
</dbReference>
<comment type="similarity">
    <text evidence="1">Belongs to the DprA/Smf family.</text>
</comment>
<gene>
    <name evidence="4" type="ORF">RCA23_c19480</name>
</gene>
<evidence type="ECO:0000259" key="3">
    <source>
        <dbReference type="Pfam" id="PF17782"/>
    </source>
</evidence>
<sequence>MSEDDRIARLQLLRSPRVGPATYRRLMAAHGTAAEALRALPDLARSKGVKSYQLCSEHMAQREYFTGKKLGADLIFEHEAGYPRLLAEISDAPPFLWVLGQHEQLTRPCVAVVGARNASSLGTRMAHRLAAGLAEAGLIVVSGLARGIDAAAHAASLPHGTIGVHAGGLDVIYPAENSELAKSILQKGARISEQPIGFHPTARFFPKRNRLISGLCQAVVIVEAAAKSGTFITARQALEQGREVLAVPGHPMDARAAGCNVLIRDGACLVRSVDDILQAIYPATQQPLPLSPMAAQKRPQTIQATLPLPHGKTQPYQTRRKDLVQTLHKQILDRLSAAPLAEDQLIRDLKKPAAHVAPAITELELSGRLERHPGGLLARIHNH</sequence>